<keyword evidence="2" id="KW-0964">Secreted</keyword>
<evidence type="ECO:0000256" key="7">
    <source>
        <dbReference type="ARBA" id="ARBA00023145"/>
    </source>
</evidence>
<dbReference type="GO" id="GO:0006508">
    <property type="term" value="P:proteolysis"/>
    <property type="evidence" value="ECO:0007669"/>
    <property type="project" value="UniProtKB-KW"/>
</dbReference>
<keyword evidence="12" id="KW-1185">Reference proteome</keyword>
<sequence>MQDYNGNIELAYGRARAVDEIVSGRPLHYKVYFPFWKVFPPRITKILVNGDLICSGPPLDIKRVPILTTINLQHSLKISSLSLASPHNGPIYPPNRYPNGNNIDHSSDPTKNNGGNFILHFGAPPQQQYPNNPFLSRPVGSVSATGNSNPFLTFLDPERPQMNRPVPQDKPQDSTFFDVVTSIQNNPFLNPDKPNIPATPRPRPIVTTTEKAPVTPEEPPEIDATPEELPQIDIRANLNEVCGKSLSTNSLIANGQPAIRGYYPWLTALYTIKQLNLEFTCGGSLISNRHVVTAAHCMRPSERKFDIEQLLVILGKFNIQRWTGDNSLMLGARKVSVHPDYRALSADADVAVITLSQEVKFKSFVRPICLWSGNNNLDSIVGDKGVVAGWGKDENGVTLSPEPKQVSLPIVTQLQCLESHDDFVDITSDRTFCAGFRNGSGPCNGDSGGGFMMLRNGRWTLRGVVSMSIADQGRRCDLSQYLVFTDVSKFYDWILEIVKQ</sequence>
<accession>A0A0T6BCT7</accession>
<dbReference type="InterPro" id="IPR043504">
    <property type="entry name" value="Peptidase_S1_PA_chymotrypsin"/>
</dbReference>
<evidence type="ECO:0000256" key="8">
    <source>
        <dbReference type="ARBA" id="ARBA00023157"/>
    </source>
</evidence>
<dbReference type="GO" id="GO:0005576">
    <property type="term" value="C:extracellular region"/>
    <property type="evidence" value="ECO:0007669"/>
    <property type="project" value="UniProtKB-SubCell"/>
</dbReference>
<evidence type="ECO:0000313" key="11">
    <source>
        <dbReference type="EMBL" id="KRT85154.1"/>
    </source>
</evidence>
<keyword evidence="4" id="KW-0732">Signal</keyword>
<evidence type="ECO:0000313" key="12">
    <source>
        <dbReference type="Proteomes" id="UP000051574"/>
    </source>
</evidence>
<dbReference type="SMART" id="SM00020">
    <property type="entry name" value="Tryp_SPc"/>
    <property type="match status" value="1"/>
</dbReference>
<keyword evidence="6" id="KW-0720">Serine protease</keyword>
<proteinExistence type="predicted"/>
<evidence type="ECO:0000256" key="2">
    <source>
        <dbReference type="ARBA" id="ARBA00022525"/>
    </source>
</evidence>
<dbReference type="InterPro" id="IPR009003">
    <property type="entry name" value="Peptidase_S1_PA"/>
</dbReference>
<dbReference type="InterPro" id="IPR031986">
    <property type="entry name" value="GD_N"/>
</dbReference>
<dbReference type="FunFam" id="2.40.10.10:FF:000146">
    <property type="entry name" value="Serine protease 53"/>
    <property type="match status" value="1"/>
</dbReference>
<name>A0A0T6BCT7_9SCAR</name>
<feature type="region of interest" description="Disordered" evidence="9">
    <location>
        <begin position="187"/>
        <end position="224"/>
    </location>
</feature>
<dbReference type="Gene3D" id="2.40.10.10">
    <property type="entry name" value="Trypsin-like serine proteases"/>
    <property type="match status" value="1"/>
</dbReference>
<dbReference type="AlphaFoldDB" id="A0A0T6BCT7"/>
<dbReference type="InterPro" id="IPR001314">
    <property type="entry name" value="Peptidase_S1A"/>
</dbReference>
<dbReference type="PANTHER" id="PTHR24260:SF143">
    <property type="entry name" value="SERINE PROTEASE GD-LIKE PROTEIN"/>
    <property type="match status" value="1"/>
</dbReference>
<evidence type="ECO:0000256" key="5">
    <source>
        <dbReference type="ARBA" id="ARBA00022801"/>
    </source>
</evidence>
<dbReference type="EMBL" id="LJIG01001786">
    <property type="protein sequence ID" value="KRT85154.1"/>
    <property type="molecule type" value="Genomic_DNA"/>
</dbReference>
<organism evidence="11 12">
    <name type="scientific">Oryctes borbonicus</name>
    <dbReference type="NCBI Taxonomy" id="1629725"/>
    <lineage>
        <taxon>Eukaryota</taxon>
        <taxon>Metazoa</taxon>
        <taxon>Ecdysozoa</taxon>
        <taxon>Arthropoda</taxon>
        <taxon>Hexapoda</taxon>
        <taxon>Insecta</taxon>
        <taxon>Pterygota</taxon>
        <taxon>Neoptera</taxon>
        <taxon>Endopterygota</taxon>
        <taxon>Coleoptera</taxon>
        <taxon>Polyphaga</taxon>
        <taxon>Scarabaeiformia</taxon>
        <taxon>Scarabaeidae</taxon>
        <taxon>Dynastinae</taxon>
        <taxon>Oryctes</taxon>
    </lineage>
</organism>
<dbReference type="PROSITE" id="PS00134">
    <property type="entry name" value="TRYPSIN_HIS"/>
    <property type="match status" value="1"/>
</dbReference>
<dbReference type="SUPFAM" id="SSF50494">
    <property type="entry name" value="Trypsin-like serine proteases"/>
    <property type="match status" value="1"/>
</dbReference>
<keyword evidence="5" id="KW-0378">Hydrolase</keyword>
<comment type="caution">
    <text evidence="11">The sequence shown here is derived from an EMBL/GenBank/DDBJ whole genome shotgun (WGS) entry which is preliminary data.</text>
</comment>
<evidence type="ECO:0000256" key="9">
    <source>
        <dbReference type="SAM" id="MobiDB-lite"/>
    </source>
</evidence>
<dbReference type="Pfam" id="PF16030">
    <property type="entry name" value="GD_N"/>
    <property type="match status" value="1"/>
</dbReference>
<keyword evidence="8" id="KW-1015">Disulfide bond</keyword>
<keyword evidence="3" id="KW-0645">Protease</keyword>
<reference evidence="11 12" key="1">
    <citation type="submission" date="2015-09" db="EMBL/GenBank/DDBJ databases">
        <title>Draft genome of the scarab beetle Oryctes borbonicus.</title>
        <authorList>
            <person name="Meyer J.M."/>
            <person name="Markov G.V."/>
            <person name="Baskaran P."/>
            <person name="Herrmann M."/>
            <person name="Sommer R.J."/>
            <person name="Roedelsperger C."/>
        </authorList>
    </citation>
    <scope>NUCLEOTIDE SEQUENCE [LARGE SCALE GENOMIC DNA]</scope>
    <source>
        <strain evidence="11">OB123</strain>
        <tissue evidence="11">Whole animal</tissue>
    </source>
</reference>
<dbReference type="GO" id="GO:0004252">
    <property type="term" value="F:serine-type endopeptidase activity"/>
    <property type="evidence" value="ECO:0007669"/>
    <property type="project" value="InterPro"/>
</dbReference>
<dbReference type="Pfam" id="PF00089">
    <property type="entry name" value="Trypsin"/>
    <property type="match status" value="1"/>
</dbReference>
<dbReference type="Proteomes" id="UP000051574">
    <property type="component" value="Unassembled WGS sequence"/>
</dbReference>
<dbReference type="PROSITE" id="PS50240">
    <property type="entry name" value="TRYPSIN_DOM"/>
    <property type="match status" value="1"/>
</dbReference>
<dbReference type="InterPro" id="IPR018114">
    <property type="entry name" value="TRYPSIN_HIS"/>
</dbReference>
<dbReference type="InterPro" id="IPR001254">
    <property type="entry name" value="Trypsin_dom"/>
</dbReference>
<dbReference type="PRINTS" id="PR00722">
    <property type="entry name" value="CHYMOTRYPSIN"/>
</dbReference>
<evidence type="ECO:0000256" key="6">
    <source>
        <dbReference type="ARBA" id="ARBA00022825"/>
    </source>
</evidence>
<dbReference type="CDD" id="cd00190">
    <property type="entry name" value="Tryp_SPc"/>
    <property type="match status" value="1"/>
</dbReference>
<protein>
    <submittedName>
        <fullName evidence="11">Trypsin</fullName>
    </submittedName>
</protein>
<dbReference type="InterPro" id="IPR051333">
    <property type="entry name" value="CLIP_Serine_Protease"/>
</dbReference>
<comment type="subcellular location">
    <subcellularLocation>
        <location evidence="1">Secreted</location>
    </subcellularLocation>
</comment>
<dbReference type="OrthoDB" id="238681at2759"/>
<gene>
    <name evidence="11" type="ORF">AMK59_476</name>
</gene>
<evidence type="ECO:0000259" key="10">
    <source>
        <dbReference type="PROSITE" id="PS50240"/>
    </source>
</evidence>
<evidence type="ECO:0000256" key="1">
    <source>
        <dbReference type="ARBA" id="ARBA00004613"/>
    </source>
</evidence>
<evidence type="ECO:0000256" key="4">
    <source>
        <dbReference type="ARBA" id="ARBA00022729"/>
    </source>
</evidence>
<keyword evidence="7" id="KW-0865">Zymogen</keyword>
<feature type="domain" description="Peptidase S1" evidence="10">
    <location>
        <begin position="252"/>
        <end position="499"/>
    </location>
</feature>
<dbReference type="PANTHER" id="PTHR24260">
    <property type="match status" value="1"/>
</dbReference>
<evidence type="ECO:0000256" key="3">
    <source>
        <dbReference type="ARBA" id="ARBA00022670"/>
    </source>
</evidence>